<evidence type="ECO:0000256" key="1">
    <source>
        <dbReference type="ARBA" id="ARBA00006157"/>
    </source>
</evidence>
<evidence type="ECO:0000259" key="5">
    <source>
        <dbReference type="Pfam" id="PF13693"/>
    </source>
</evidence>
<dbReference type="OrthoDB" id="5405994at2"/>
<protein>
    <recommendedName>
        <fullName evidence="5">Ner winged helix-turn-helix DNA-binding domain-containing protein</fullName>
    </recommendedName>
</protein>
<proteinExistence type="inferred from homology"/>
<evidence type="ECO:0000256" key="2">
    <source>
        <dbReference type="ARBA" id="ARBA00023015"/>
    </source>
</evidence>
<organism evidence="6 7">
    <name type="scientific">Pectobacterium parmentieri</name>
    <dbReference type="NCBI Taxonomy" id="1905730"/>
    <lineage>
        <taxon>Bacteria</taxon>
        <taxon>Pseudomonadati</taxon>
        <taxon>Pseudomonadota</taxon>
        <taxon>Gammaproteobacteria</taxon>
        <taxon>Enterobacterales</taxon>
        <taxon>Pectobacteriaceae</taxon>
        <taxon>Pectobacterium</taxon>
    </lineage>
</organism>
<keyword evidence="4" id="KW-0804">Transcription</keyword>
<dbReference type="InterPro" id="IPR038722">
    <property type="entry name" value="Ner_HTH_dom"/>
</dbReference>
<dbReference type="AlphaFoldDB" id="A0A8B3FIH0"/>
<dbReference type="InterPro" id="IPR010982">
    <property type="entry name" value="Lambda_DNA-bd_dom_sf"/>
</dbReference>
<evidence type="ECO:0000256" key="3">
    <source>
        <dbReference type="ARBA" id="ARBA00023125"/>
    </source>
</evidence>
<comment type="caution">
    <text evidence="6">The sequence shown here is derived from an EMBL/GenBank/DDBJ whole genome shotgun (WGS) entry which is preliminary data.</text>
</comment>
<dbReference type="Gene3D" id="1.10.260.40">
    <property type="entry name" value="lambda repressor-like DNA-binding domains"/>
    <property type="match status" value="1"/>
</dbReference>
<dbReference type="SUPFAM" id="SSF47413">
    <property type="entry name" value="lambda repressor-like DNA-binding domains"/>
    <property type="match status" value="1"/>
</dbReference>
<evidence type="ECO:0000313" key="6">
    <source>
        <dbReference type="EMBL" id="RKO79049.1"/>
    </source>
</evidence>
<keyword evidence="3" id="KW-0238">DNA-binding</keyword>
<evidence type="ECO:0000313" key="7">
    <source>
        <dbReference type="Proteomes" id="UP000269665"/>
    </source>
</evidence>
<dbReference type="Pfam" id="PF13693">
    <property type="entry name" value="HTH_35"/>
    <property type="match status" value="1"/>
</dbReference>
<gene>
    <name evidence="6" type="ORF">C5E00_00315</name>
</gene>
<dbReference type="EMBL" id="PSZG01000001">
    <property type="protein sequence ID" value="RKO79049.1"/>
    <property type="molecule type" value="Genomic_DNA"/>
</dbReference>
<comment type="similarity">
    <text evidence="1">Belongs to the ner transcriptional regulatory family.</text>
</comment>
<sequence length="69" mass="7568">MVCLQGGSFTKRESSSVIDNEFTCCTSALSGWLASSTLANALTRHRPKGEHLIAETMGERLEEIWPGVR</sequence>
<feature type="domain" description="Ner winged helix-turn-helix DNA-binding" evidence="5">
    <location>
        <begin position="33"/>
        <end position="66"/>
    </location>
</feature>
<dbReference type="Proteomes" id="UP000269665">
    <property type="component" value="Unassembled WGS sequence"/>
</dbReference>
<accession>A0A8B3FIH0</accession>
<evidence type="ECO:0000256" key="4">
    <source>
        <dbReference type="ARBA" id="ARBA00023163"/>
    </source>
</evidence>
<reference evidence="6 7" key="1">
    <citation type="journal article" date="2018" name="BMC Genomics">
        <title>High genomic variability in the plant pathogenic bacterium Pectobacterium parmentieri deciphered from de novo assembled complete genomes.</title>
        <authorList>
            <person name="Zoledowska S."/>
            <person name="Motyka-Pomagruk A."/>
            <person name="Sledz W."/>
            <person name="Mengoni A."/>
            <person name="Lojkowska E."/>
        </authorList>
    </citation>
    <scope>NUCLEOTIDE SEQUENCE [LARGE SCALE GENOMIC DNA]</scope>
    <source>
        <strain evidence="6 7">IFB5626</strain>
    </source>
</reference>
<name>A0A8B3FIH0_PECPM</name>
<keyword evidence="2" id="KW-0805">Transcription regulation</keyword>
<dbReference type="GO" id="GO:0003677">
    <property type="term" value="F:DNA binding"/>
    <property type="evidence" value="ECO:0007669"/>
    <property type="project" value="UniProtKB-KW"/>
</dbReference>